<dbReference type="RefSeq" id="WP_073383753.1">
    <property type="nucleotide sequence ID" value="NZ_CABJAI010000001.1"/>
</dbReference>
<dbReference type="PANTHER" id="PTHR30481:SF4">
    <property type="entry name" value="SITE-SPECIFIC DNA-METHYLTRANSFERASE (ADENINE-SPECIFIC)"/>
    <property type="match status" value="1"/>
</dbReference>
<evidence type="ECO:0000256" key="3">
    <source>
        <dbReference type="ARBA" id="ARBA00022691"/>
    </source>
</evidence>
<dbReference type="PANTHER" id="PTHR30481">
    <property type="entry name" value="DNA ADENINE METHYLASE"/>
    <property type="match status" value="1"/>
</dbReference>
<gene>
    <name evidence="4" type="ORF">SAMN04515649_12313</name>
</gene>
<dbReference type="GO" id="GO:0009307">
    <property type="term" value="P:DNA restriction-modification system"/>
    <property type="evidence" value="ECO:0007669"/>
    <property type="project" value="InterPro"/>
</dbReference>
<dbReference type="PIRSF" id="PIRSF000398">
    <property type="entry name" value="M_m6A_EcoRV"/>
    <property type="match status" value="1"/>
</dbReference>
<dbReference type="PRINTS" id="PR00505">
    <property type="entry name" value="D12N6MTFRASE"/>
</dbReference>
<dbReference type="InterPro" id="IPR029063">
    <property type="entry name" value="SAM-dependent_MTases_sf"/>
</dbReference>
<proteinExistence type="predicted"/>
<dbReference type="EMBL" id="FRBP01000023">
    <property type="protein sequence ID" value="SHM58711.1"/>
    <property type="molecule type" value="Genomic_DNA"/>
</dbReference>
<evidence type="ECO:0000313" key="4">
    <source>
        <dbReference type="EMBL" id="SHM58711.1"/>
    </source>
</evidence>
<sequence length="269" mass="31140">MRPVLKYPGAKWNLSSWIISHMPPHESYLEPYFGSGAVFFNKEPARIETINDMDGEIVNFFSVCREHPEELARAINLTPWARQELKESQVVADDPVERARRTAVGCYMTFGARRCSRSFRHTTSKTKNGGPDNAKLWSKLPETIIQVAQRLKDAQIENRPAIDLIESFNGPEVLTYLDPPYMKATRTLNGDQYYHEMDDADHEVLLNTIINYRGKIILSGYDNALYNDYLKGWEKRSIKSQIERGGTRTEILWMNFEPEMKQMKMEVLL</sequence>
<dbReference type="GO" id="GO:0032259">
    <property type="term" value="P:methylation"/>
    <property type="evidence" value="ECO:0007669"/>
    <property type="project" value="UniProtKB-KW"/>
</dbReference>
<evidence type="ECO:0000256" key="2">
    <source>
        <dbReference type="ARBA" id="ARBA00022679"/>
    </source>
</evidence>
<dbReference type="Gene3D" id="3.40.50.150">
    <property type="entry name" value="Vaccinia Virus protein VP39"/>
    <property type="match status" value="2"/>
</dbReference>
<protein>
    <submittedName>
        <fullName evidence="4">DNA adenine methylase</fullName>
    </submittedName>
</protein>
<dbReference type="InterPro" id="IPR012327">
    <property type="entry name" value="MeTrfase_D12"/>
</dbReference>
<dbReference type="Proteomes" id="UP000184012">
    <property type="component" value="Unassembled WGS sequence"/>
</dbReference>
<evidence type="ECO:0000256" key="1">
    <source>
        <dbReference type="ARBA" id="ARBA00022603"/>
    </source>
</evidence>
<organism evidence="4 5">
    <name type="scientific">Eubacterium callanderi</name>
    <dbReference type="NCBI Taxonomy" id="53442"/>
    <lineage>
        <taxon>Bacteria</taxon>
        <taxon>Bacillati</taxon>
        <taxon>Bacillota</taxon>
        <taxon>Clostridia</taxon>
        <taxon>Eubacteriales</taxon>
        <taxon>Eubacteriaceae</taxon>
        <taxon>Eubacterium</taxon>
    </lineage>
</organism>
<comment type="caution">
    <text evidence="4">The sequence shown here is derived from an EMBL/GenBank/DDBJ whole genome shotgun (WGS) entry which is preliminary data.</text>
</comment>
<accession>A0AB74F653</accession>
<keyword evidence="2" id="KW-0808">Transferase</keyword>
<dbReference type="GO" id="GO:0009007">
    <property type="term" value="F:site-specific DNA-methyltransferase (adenine-specific) activity"/>
    <property type="evidence" value="ECO:0007669"/>
    <property type="project" value="UniProtKB-EC"/>
</dbReference>
<dbReference type="AlphaFoldDB" id="A0AB74F653"/>
<dbReference type="Pfam" id="PF02086">
    <property type="entry name" value="MethyltransfD12"/>
    <property type="match status" value="1"/>
</dbReference>
<dbReference type="InterPro" id="IPR012263">
    <property type="entry name" value="M_m6A_EcoRV"/>
</dbReference>
<reference evidence="4 5" key="1">
    <citation type="submission" date="2016-11" db="EMBL/GenBank/DDBJ databases">
        <authorList>
            <person name="Varghese N."/>
            <person name="Submissions S."/>
        </authorList>
    </citation>
    <scope>NUCLEOTIDE SEQUENCE [LARGE SCALE GENOMIC DNA]</scope>
    <source>
        <strain evidence="4 5">FD</strain>
    </source>
</reference>
<dbReference type="SUPFAM" id="SSF53335">
    <property type="entry name" value="S-adenosyl-L-methionine-dependent methyltransferases"/>
    <property type="match status" value="1"/>
</dbReference>
<dbReference type="GO" id="GO:0006298">
    <property type="term" value="P:mismatch repair"/>
    <property type="evidence" value="ECO:0007669"/>
    <property type="project" value="TreeGrafter"/>
</dbReference>
<keyword evidence="1 4" id="KW-0489">Methyltransferase</keyword>
<evidence type="ECO:0000313" key="5">
    <source>
        <dbReference type="Proteomes" id="UP000184012"/>
    </source>
</evidence>
<dbReference type="GO" id="GO:0043565">
    <property type="term" value="F:sequence-specific DNA binding"/>
    <property type="evidence" value="ECO:0007669"/>
    <property type="project" value="TreeGrafter"/>
</dbReference>
<keyword evidence="3" id="KW-0949">S-adenosyl-L-methionine</keyword>
<dbReference type="GO" id="GO:1904047">
    <property type="term" value="F:S-adenosyl-L-methionine binding"/>
    <property type="evidence" value="ECO:0007669"/>
    <property type="project" value="TreeGrafter"/>
</dbReference>
<name>A0AB74F653_9FIRM</name>